<sequence>MTLQMLSNGASGSIALSLILLFCLLRQIRYRRRSNTTPAISQHKKKLILPIVFLAIHSAYFWYFLLRGRPDVSLAILVDPILVLVAATAAVSLSILEQKRSIGPSGIILVYLGCSLTRDLLELRVIASSSIGACYLIKSRVLLEGIWLAWGLRARNFFSYRDQEPSSTPEEAAGILGQVLFWWLHPVLRKGYSARLTVSHLPEIDGNLSSKRLRRQILESWDAESHLHTRWKLPYALSKSLKGPLLSPILPRLFLILFTYLQPIFIGVAIKFVNGTSDTILGTNSGLRLLLFATTVYIGIAVSAAVYQSRINRLRVMVRGALIGLIHHKSLNLTHDRSQGSSALTLITSDIDSVESVGGTFHETWARLVEVVTGTSLLASRIQWFAFLPLAIIFACSRMSAYVAKHLENRQKAWNEATQSRIAATTSTLESIKSLKIMGMEDAVQHQILHLRSEEIQISKPFRWILVAYNASANALGILAPVLTLILFAMSSKSDRLQADQIFTSLALLAMVTHPANMVMTLIPQAISVMSNFDRIQTYISQPSIQDSREYSPNDKIQRLATLQDITIQPSSLASPILLDVSQPLDRGEILICAGAVGSGKTTLAMAILGEVTPTKGSISVSSRKIAYCAQGPWLPSVPIREAISGHLLDLDIEWYNTVIEACGLVSDFDSFVGGDMAPIENNGMNLSGGQKQRIALARAVYSKYEILVLDDPFSALDPAVTYHIVQRLLGPRGLFRKMGTTVFLISNSSRFTIIRANLSSSNIKGCIEDLFPIADRVLLLQDSRLHLQAPTNPQDPKASVGASALPEQPFSNSSQHETSKVAAPIRKLHLNDAADEISRRTGDFAIYDYYINAIGRTNVLILVACTAGFAFGSTFAQYVLKWATESTPESLAFYMFLYAAVSSIAWIATSGTMWCAQLIVAVNSGAVLHANLLDRILKAPLSYFTETDLGSIVNRFGQDINVVDKQLPSSLANFNTQIFKLAMQLILLLKIRPVMAVTVPVCATCVYFIQRIYLRTSRQLRFLELESRSSVFTNFLDTASGIVTIRAFGWKDKFENENVKSLDLSQKPFYILLCLQCWLKMIMDCIIAIFAVILIAFTILYRNTTTGADLGVALNLLIVANTTLLRLIQSWTSLETSLGSIARLKSIQDSVPSEDDIGGTLDPDLQWPSSGNLQVNGISVAYSESAALSLSNLSLAVNPGQKVIIIGRTGSGKSTLMLSLLQLLRPGQGSISIDEINIGHLSPRTVRKRGFIAVPQDGFSIPTASLRFNLDPYHTSSDPDILWSLRRTGLWDKIYSTSAIPGSKKDNMDIDIRSLLDLPMSSFLPFSAGQLQLFALSRTLLRIRSSGPHKPVVILDEASSSLDAETESILTDMLRHDLQGHTIVMIAHRVEGIKGAMRPGVDAIATMQDGKLQTVTFMG</sequence>
<dbReference type="PANTHER" id="PTHR24223">
    <property type="entry name" value="ATP-BINDING CASSETTE SUB-FAMILY C"/>
    <property type="match status" value="1"/>
</dbReference>
<feature type="region of interest" description="Disordered" evidence="8">
    <location>
        <begin position="791"/>
        <end position="820"/>
    </location>
</feature>
<keyword evidence="5" id="KW-0067">ATP-binding</keyword>
<feature type="transmembrane region" description="Helical" evidence="9">
    <location>
        <begin position="1070"/>
        <end position="1102"/>
    </location>
</feature>
<dbReference type="Proteomes" id="UP000053732">
    <property type="component" value="Unassembled WGS sequence"/>
</dbReference>
<dbReference type="SUPFAM" id="SSF52540">
    <property type="entry name" value="P-loop containing nucleoside triphosphate hydrolases"/>
    <property type="match status" value="2"/>
</dbReference>
<organism evidence="12 13">
    <name type="scientific">Penicillium camemberti (strain FM 013)</name>
    <dbReference type="NCBI Taxonomy" id="1429867"/>
    <lineage>
        <taxon>Eukaryota</taxon>
        <taxon>Fungi</taxon>
        <taxon>Dikarya</taxon>
        <taxon>Ascomycota</taxon>
        <taxon>Pezizomycotina</taxon>
        <taxon>Eurotiomycetes</taxon>
        <taxon>Eurotiomycetidae</taxon>
        <taxon>Eurotiales</taxon>
        <taxon>Aspergillaceae</taxon>
        <taxon>Penicillium</taxon>
    </lineage>
</organism>
<name>A0A0G4PVP7_PENC3</name>
<evidence type="ECO:0000259" key="10">
    <source>
        <dbReference type="PROSITE" id="PS50893"/>
    </source>
</evidence>
<dbReference type="InterPro" id="IPR044726">
    <property type="entry name" value="ABCC_6TM_D2"/>
</dbReference>
<dbReference type="SMART" id="SM00382">
    <property type="entry name" value="AAA"/>
    <property type="match status" value="2"/>
</dbReference>
<dbReference type="InterPro" id="IPR027417">
    <property type="entry name" value="P-loop_NTPase"/>
</dbReference>
<dbReference type="STRING" id="1429867.A0A0G4PVP7"/>
<dbReference type="InterPro" id="IPR044746">
    <property type="entry name" value="ABCC_6TM_D1"/>
</dbReference>
<feature type="transmembrane region" description="Helical" evidence="9">
    <location>
        <begin position="502"/>
        <end position="523"/>
    </location>
</feature>
<dbReference type="Pfam" id="PF00664">
    <property type="entry name" value="ABC_membrane"/>
    <property type="match status" value="2"/>
</dbReference>
<feature type="transmembrane region" description="Helical" evidence="9">
    <location>
        <begin position="285"/>
        <end position="307"/>
    </location>
</feature>
<evidence type="ECO:0000256" key="4">
    <source>
        <dbReference type="ARBA" id="ARBA00022741"/>
    </source>
</evidence>
<keyword evidence="6 9" id="KW-1133">Transmembrane helix</keyword>
<dbReference type="Pfam" id="PF00005">
    <property type="entry name" value="ABC_tran"/>
    <property type="match status" value="2"/>
</dbReference>
<evidence type="ECO:0000256" key="3">
    <source>
        <dbReference type="ARBA" id="ARBA00022692"/>
    </source>
</evidence>
<dbReference type="PANTHER" id="PTHR24223:SF345">
    <property type="entry name" value="ABC MULTIDRUG TRANSPORTER (EUROFUNG)"/>
    <property type="match status" value="1"/>
</dbReference>
<evidence type="ECO:0000313" key="12">
    <source>
        <dbReference type="EMBL" id="CRL30381.1"/>
    </source>
</evidence>
<evidence type="ECO:0000259" key="11">
    <source>
        <dbReference type="PROSITE" id="PS50929"/>
    </source>
</evidence>
<dbReference type="PROSITE" id="PS00211">
    <property type="entry name" value="ABC_TRANSPORTER_1"/>
    <property type="match status" value="2"/>
</dbReference>
<feature type="domain" description="ABC transmembrane type-1" evidence="11">
    <location>
        <begin position="860"/>
        <end position="1137"/>
    </location>
</feature>
<dbReference type="GO" id="GO:0140359">
    <property type="term" value="F:ABC-type transporter activity"/>
    <property type="evidence" value="ECO:0007669"/>
    <property type="project" value="InterPro"/>
</dbReference>
<keyword evidence="7 9" id="KW-0472">Membrane</keyword>
<feature type="transmembrane region" description="Helical" evidence="9">
    <location>
        <begin position="471"/>
        <end position="490"/>
    </location>
</feature>
<reference evidence="12 13" key="1">
    <citation type="journal article" date="2014" name="Nat. Commun.">
        <title>Multiple recent horizontal transfers of a large genomic region in cheese making fungi.</title>
        <authorList>
            <person name="Cheeseman K."/>
            <person name="Ropars J."/>
            <person name="Renault P."/>
            <person name="Dupont J."/>
            <person name="Gouzy J."/>
            <person name="Branca A."/>
            <person name="Abraham A.L."/>
            <person name="Ceppi M."/>
            <person name="Conseiller E."/>
            <person name="Debuchy R."/>
            <person name="Malagnac F."/>
            <person name="Goarin A."/>
            <person name="Silar P."/>
            <person name="Lacoste S."/>
            <person name="Sallet E."/>
            <person name="Bensimon A."/>
            <person name="Giraud T."/>
            <person name="Brygoo Y."/>
        </authorList>
    </citation>
    <scope>NUCLEOTIDE SEQUENCE [LARGE SCALE GENOMIC DNA]</scope>
    <source>
        <strain evidence="13">FM 013</strain>
    </source>
</reference>
<dbReference type="GO" id="GO:0016020">
    <property type="term" value="C:membrane"/>
    <property type="evidence" value="ECO:0007669"/>
    <property type="project" value="UniProtKB-SubCell"/>
</dbReference>
<keyword evidence="2" id="KW-0813">Transport</keyword>
<keyword evidence="3 9" id="KW-0812">Transmembrane</keyword>
<dbReference type="PROSITE" id="PS50893">
    <property type="entry name" value="ABC_TRANSPORTER_2"/>
    <property type="match status" value="2"/>
</dbReference>
<feature type="transmembrane region" description="Helical" evidence="9">
    <location>
        <begin position="47"/>
        <end position="66"/>
    </location>
</feature>
<keyword evidence="4" id="KW-0547">Nucleotide-binding</keyword>
<feature type="transmembrane region" description="Helical" evidence="9">
    <location>
        <begin position="892"/>
        <end position="909"/>
    </location>
</feature>
<dbReference type="Gene3D" id="3.40.50.300">
    <property type="entry name" value="P-loop containing nucleotide triphosphate hydrolases"/>
    <property type="match status" value="2"/>
</dbReference>
<evidence type="ECO:0000256" key="5">
    <source>
        <dbReference type="ARBA" id="ARBA00022840"/>
    </source>
</evidence>
<feature type="transmembrane region" description="Helical" evidence="9">
    <location>
        <begin position="860"/>
        <end position="880"/>
    </location>
</feature>
<gene>
    <name evidence="12" type="ORF">PCAMFM013_S050g000028</name>
</gene>
<dbReference type="CDD" id="cd18579">
    <property type="entry name" value="ABC_6TM_ABCC_D1"/>
    <property type="match status" value="1"/>
</dbReference>
<evidence type="ECO:0000256" key="6">
    <source>
        <dbReference type="ARBA" id="ARBA00022989"/>
    </source>
</evidence>
<dbReference type="InterPro" id="IPR003593">
    <property type="entry name" value="AAA+_ATPase"/>
</dbReference>
<dbReference type="InterPro" id="IPR011527">
    <property type="entry name" value="ABC1_TM_dom"/>
</dbReference>
<dbReference type="Gene3D" id="1.20.1560.10">
    <property type="entry name" value="ABC transporter type 1, transmembrane domain"/>
    <property type="match status" value="2"/>
</dbReference>
<proteinExistence type="predicted"/>
<comment type="subcellular location">
    <subcellularLocation>
        <location evidence="1">Membrane</location>
        <topology evidence="1">Multi-pass membrane protein</topology>
    </subcellularLocation>
</comment>
<protein>
    <submittedName>
        <fullName evidence="12">Cyclic peptide transporter</fullName>
    </submittedName>
</protein>
<accession>A0A0G4PVP7</accession>
<dbReference type="EMBL" id="HG793183">
    <property type="protein sequence ID" value="CRL30381.1"/>
    <property type="molecule type" value="Genomic_DNA"/>
</dbReference>
<feature type="transmembrane region" description="Helical" evidence="9">
    <location>
        <begin position="72"/>
        <end position="96"/>
    </location>
</feature>
<dbReference type="CDD" id="cd18580">
    <property type="entry name" value="ABC_6TM_ABCC_D2"/>
    <property type="match status" value="1"/>
</dbReference>
<dbReference type="GO" id="GO:0016887">
    <property type="term" value="F:ATP hydrolysis activity"/>
    <property type="evidence" value="ECO:0007669"/>
    <property type="project" value="InterPro"/>
</dbReference>
<feature type="transmembrane region" description="Helical" evidence="9">
    <location>
        <begin position="249"/>
        <end position="273"/>
    </location>
</feature>
<dbReference type="GO" id="GO:0005524">
    <property type="term" value="F:ATP binding"/>
    <property type="evidence" value="ECO:0007669"/>
    <property type="project" value="UniProtKB-KW"/>
</dbReference>
<feature type="transmembrane region" description="Helical" evidence="9">
    <location>
        <begin position="6"/>
        <end position="26"/>
    </location>
</feature>
<dbReference type="InterPro" id="IPR017871">
    <property type="entry name" value="ABC_transporter-like_CS"/>
</dbReference>
<evidence type="ECO:0000256" key="2">
    <source>
        <dbReference type="ARBA" id="ARBA00022448"/>
    </source>
</evidence>
<feature type="domain" description="ABC transmembrane type-1" evidence="11">
    <location>
        <begin position="253"/>
        <end position="528"/>
    </location>
</feature>
<dbReference type="SUPFAM" id="SSF90123">
    <property type="entry name" value="ABC transporter transmembrane region"/>
    <property type="match status" value="2"/>
</dbReference>
<feature type="domain" description="ABC transporter" evidence="10">
    <location>
        <begin position="1174"/>
        <end position="1419"/>
    </location>
</feature>
<dbReference type="PROSITE" id="PS50929">
    <property type="entry name" value="ABC_TM1F"/>
    <property type="match status" value="2"/>
</dbReference>
<keyword evidence="13" id="KW-1185">Reference proteome</keyword>
<evidence type="ECO:0000256" key="9">
    <source>
        <dbReference type="SAM" id="Phobius"/>
    </source>
</evidence>
<feature type="domain" description="ABC transporter" evidence="10">
    <location>
        <begin position="561"/>
        <end position="808"/>
    </location>
</feature>
<evidence type="ECO:0000256" key="7">
    <source>
        <dbReference type="ARBA" id="ARBA00023136"/>
    </source>
</evidence>
<evidence type="ECO:0000256" key="8">
    <source>
        <dbReference type="SAM" id="MobiDB-lite"/>
    </source>
</evidence>
<feature type="transmembrane region" description="Helical" evidence="9">
    <location>
        <begin position="992"/>
        <end position="1011"/>
    </location>
</feature>
<evidence type="ECO:0000256" key="1">
    <source>
        <dbReference type="ARBA" id="ARBA00004141"/>
    </source>
</evidence>
<dbReference type="InterPro" id="IPR003439">
    <property type="entry name" value="ABC_transporter-like_ATP-bd"/>
</dbReference>
<dbReference type="InterPro" id="IPR036640">
    <property type="entry name" value="ABC1_TM_sf"/>
</dbReference>
<dbReference type="InterPro" id="IPR050173">
    <property type="entry name" value="ABC_transporter_C-like"/>
</dbReference>
<evidence type="ECO:0000313" key="13">
    <source>
        <dbReference type="Proteomes" id="UP000053732"/>
    </source>
</evidence>